<evidence type="ECO:0000256" key="6">
    <source>
        <dbReference type="ARBA" id="ARBA00023043"/>
    </source>
</evidence>
<dbReference type="PROSITE" id="PS50297">
    <property type="entry name" value="ANK_REP_REGION"/>
    <property type="match status" value="4"/>
</dbReference>
<evidence type="ECO:0000256" key="3">
    <source>
        <dbReference type="ARBA" id="ARBA00022692"/>
    </source>
</evidence>
<keyword evidence="4" id="KW-0677">Repeat</keyword>
<feature type="repeat" description="ANK" evidence="12">
    <location>
        <begin position="121"/>
        <end position="153"/>
    </location>
</feature>
<evidence type="ECO:0000256" key="13">
    <source>
        <dbReference type="RuleBase" id="RU079119"/>
    </source>
</evidence>
<sequence>MDSVMEDKPPAKEGTDITLKAQDQTEEGTSGQLDDPGSPSSVQGVIDQESDILIEKYSNACQVGDIVTIKTLLESGAVELGQDADTNNVTGLHWACINNRLTVVKYLVEQGAEIDREGGELNATPLHWACRYGLVYIVDYLLKQGADPTKVDAQGFNALHLAIHSSNIMLVIYILNFAKQIPVDSPDPNERTSLHWAAYQGDSLSVDTLLKLNANVHKSDNQGFTPLHWSLIRGQKECVKRLIEQGSEIYRKTNDNKDCFEIAKDMNNTNVLKQALYEAGFQPNGQPLNKALDANWGKLITFFFPYFLIGIILYISSTCNIIVTILSLFVLYFGSVTLFQKLIFPTYILSKSPMMKSPLLSGVFSGTAFWVILVWLSTVLPFTFDRKPLINFLFSIFASSTIYCFQKAMFRDPGIIEPPTSNDQIKENIQDLLKTGKYDAKHFCIHTFIRKPLRSKFSHFYQKCVSKYDHACPWVYNDIGLRNHKIFMFFILSLEITILLYLGLVSEYFDVLEDDHVDCSFLNDEFCAGFTYSKFTFLLTFWTFFQFIWLSFLVFSQLVQISKGVTTLELSIFVKNIDHGVNPYYSSAPLELLESETPAISSTSNSNKNCFSTICLLTGLDQFLVALKQLLGMENNGRPELSTDYGLKQNCIDFWFASGDDGLKFRNLLKLPVHDEASLNGQKVNYYKLYALPEKASNYSDSIV</sequence>
<keyword evidence="6 12" id="KW-0040">ANK repeat</keyword>
<comment type="subcellular location">
    <subcellularLocation>
        <location evidence="1">Membrane</location>
        <topology evidence="1">Multi-pass membrane protein</topology>
    </subcellularLocation>
</comment>
<keyword evidence="10 13" id="KW-0012">Acyltransferase</keyword>
<dbReference type="Proteomes" id="UP000769528">
    <property type="component" value="Unassembled WGS sequence"/>
</dbReference>
<dbReference type="Gene3D" id="1.25.40.20">
    <property type="entry name" value="Ankyrin repeat-containing domain"/>
    <property type="match status" value="1"/>
</dbReference>
<keyword evidence="13" id="KW-0808">Transferase</keyword>
<dbReference type="PROSITE" id="PS50088">
    <property type="entry name" value="ANK_REPEAT"/>
    <property type="match status" value="4"/>
</dbReference>
<dbReference type="PROSITE" id="PS50216">
    <property type="entry name" value="DHHC"/>
    <property type="match status" value="1"/>
</dbReference>
<feature type="repeat" description="ANK" evidence="12">
    <location>
        <begin position="189"/>
        <end position="221"/>
    </location>
</feature>
<keyword evidence="7 13" id="KW-0472">Membrane</keyword>
<feature type="transmembrane region" description="Helical" evidence="13">
    <location>
        <begin position="321"/>
        <end position="339"/>
    </location>
</feature>
<dbReference type="AlphaFoldDB" id="A0A9P8TG06"/>
<evidence type="ECO:0000256" key="1">
    <source>
        <dbReference type="ARBA" id="ARBA00004141"/>
    </source>
</evidence>
<evidence type="ECO:0000256" key="14">
    <source>
        <dbReference type="SAM" id="MobiDB-lite"/>
    </source>
</evidence>
<gene>
    <name evidence="16" type="ORF">WICMUC_001821</name>
</gene>
<feature type="transmembrane region" description="Helical" evidence="13">
    <location>
        <begin position="486"/>
        <end position="504"/>
    </location>
</feature>
<keyword evidence="9" id="KW-0449">Lipoprotein</keyword>
<dbReference type="GO" id="GO:0019706">
    <property type="term" value="F:protein-cysteine S-palmitoyltransferase activity"/>
    <property type="evidence" value="ECO:0007669"/>
    <property type="project" value="UniProtKB-EC"/>
</dbReference>
<evidence type="ECO:0000256" key="8">
    <source>
        <dbReference type="ARBA" id="ARBA00023139"/>
    </source>
</evidence>
<feature type="compositionally biased region" description="Basic and acidic residues" evidence="14">
    <location>
        <begin position="1"/>
        <end position="15"/>
    </location>
</feature>
<dbReference type="GO" id="GO:0016020">
    <property type="term" value="C:membrane"/>
    <property type="evidence" value="ECO:0007669"/>
    <property type="project" value="UniProtKB-SubCell"/>
</dbReference>
<evidence type="ECO:0000313" key="17">
    <source>
        <dbReference type="Proteomes" id="UP000769528"/>
    </source>
</evidence>
<evidence type="ECO:0000256" key="2">
    <source>
        <dbReference type="ARBA" id="ARBA00010104"/>
    </source>
</evidence>
<feature type="region of interest" description="Disordered" evidence="14">
    <location>
        <begin position="1"/>
        <end position="43"/>
    </location>
</feature>
<dbReference type="EC" id="2.3.1.225" evidence="13"/>
<feature type="repeat" description="ANK" evidence="12">
    <location>
        <begin position="87"/>
        <end position="119"/>
    </location>
</feature>
<dbReference type="SUPFAM" id="SSF48403">
    <property type="entry name" value="Ankyrin repeat"/>
    <property type="match status" value="1"/>
</dbReference>
<feature type="transmembrane region" description="Helical" evidence="13">
    <location>
        <begin position="296"/>
        <end position="315"/>
    </location>
</feature>
<organism evidence="16 17">
    <name type="scientific">Wickerhamomyces mucosus</name>
    <dbReference type="NCBI Taxonomy" id="1378264"/>
    <lineage>
        <taxon>Eukaryota</taxon>
        <taxon>Fungi</taxon>
        <taxon>Dikarya</taxon>
        <taxon>Ascomycota</taxon>
        <taxon>Saccharomycotina</taxon>
        <taxon>Saccharomycetes</taxon>
        <taxon>Phaffomycetales</taxon>
        <taxon>Wickerhamomycetaceae</taxon>
        <taxon>Wickerhamomyces</taxon>
    </lineage>
</organism>
<keyword evidence="3 13" id="KW-0812">Transmembrane</keyword>
<reference evidence="16" key="2">
    <citation type="submission" date="2021-01" db="EMBL/GenBank/DDBJ databases">
        <authorList>
            <person name="Schikora-Tamarit M.A."/>
        </authorList>
    </citation>
    <scope>NUCLEOTIDE SEQUENCE</scope>
    <source>
        <strain evidence="16">CBS6341</strain>
    </source>
</reference>
<dbReference type="PANTHER" id="PTHR24161:SF85">
    <property type="entry name" value="PALMITOYLTRANSFERASE HIP14"/>
    <property type="match status" value="1"/>
</dbReference>
<name>A0A9P8TG06_9ASCO</name>
<evidence type="ECO:0000256" key="12">
    <source>
        <dbReference type="PROSITE-ProRule" id="PRU00023"/>
    </source>
</evidence>
<dbReference type="InterPro" id="IPR002110">
    <property type="entry name" value="Ankyrin_rpt"/>
</dbReference>
<accession>A0A9P8TG06</accession>
<evidence type="ECO:0000256" key="7">
    <source>
        <dbReference type="ARBA" id="ARBA00023136"/>
    </source>
</evidence>
<feature type="transmembrane region" description="Helical" evidence="13">
    <location>
        <begin position="359"/>
        <end position="382"/>
    </location>
</feature>
<keyword evidence="5 13" id="KW-1133">Transmembrane helix</keyword>
<dbReference type="Pfam" id="PF01529">
    <property type="entry name" value="DHHC"/>
    <property type="match status" value="1"/>
</dbReference>
<proteinExistence type="inferred from homology"/>
<dbReference type="Pfam" id="PF12796">
    <property type="entry name" value="Ank_2"/>
    <property type="match status" value="2"/>
</dbReference>
<comment type="similarity">
    <text evidence="2">Belongs to the DHHC palmitoyltransferase family. AKR/ZDHHC17 subfamily.</text>
</comment>
<dbReference type="OrthoDB" id="6781668at2759"/>
<evidence type="ECO:0000256" key="11">
    <source>
        <dbReference type="ARBA" id="ARBA00048048"/>
    </source>
</evidence>
<dbReference type="InterPro" id="IPR001594">
    <property type="entry name" value="Palmitoyltrfase_DHHC"/>
</dbReference>
<evidence type="ECO:0000313" key="16">
    <source>
        <dbReference type="EMBL" id="KAH3677240.1"/>
    </source>
</evidence>
<dbReference type="InterPro" id="IPR036770">
    <property type="entry name" value="Ankyrin_rpt-contain_sf"/>
</dbReference>
<evidence type="ECO:0000256" key="10">
    <source>
        <dbReference type="ARBA" id="ARBA00023315"/>
    </source>
</evidence>
<evidence type="ECO:0000259" key="15">
    <source>
        <dbReference type="Pfam" id="PF01529"/>
    </source>
</evidence>
<dbReference type="EMBL" id="JAEUBF010000544">
    <property type="protein sequence ID" value="KAH3677240.1"/>
    <property type="molecule type" value="Genomic_DNA"/>
</dbReference>
<reference evidence="16" key="1">
    <citation type="journal article" date="2021" name="Open Biol.">
        <title>Shared evolutionary footprints suggest mitochondrial oxidative damage underlies multiple complex I losses in fungi.</title>
        <authorList>
            <person name="Schikora-Tamarit M.A."/>
            <person name="Marcet-Houben M."/>
            <person name="Nosek J."/>
            <person name="Gabaldon T."/>
        </authorList>
    </citation>
    <scope>NUCLEOTIDE SEQUENCE</scope>
    <source>
        <strain evidence="16">CBS6341</strain>
    </source>
</reference>
<comment type="domain">
    <text evidence="13">The DHHC domain is required for palmitoyltransferase activity.</text>
</comment>
<keyword evidence="17" id="KW-1185">Reference proteome</keyword>
<evidence type="ECO:0000256" key="5">
    <source>
        <dbReference type="ARBA" id="ARBA00022989"/>
    </source>
</evidence>
<feature type="compositionally biased region" description="Polar residues" evidence="14">
    <location>
        <begin position="27"/>
        <end position="43"/>
    </location>
</feature>
<feature type="domain" description="Palmitoyltransferase DHHC" evidence="15">
    <location>
        <begin position="438"/>
        <end position="569"/>
    </location>
</feature>
<protein>
    <recommendedName>
        <fullName evidence="13">Palmitoyltransferase</fullName>
        <ecNumber evidence="13">2.3.1.225</ecNumber>
    </recommendedName>
</protein>
<evidence type="ECO:0000256" key="4">
    <source>
        <dbReference type="ARBA" id="ARBA00022737"/>
    </source>
</evidence>
<feature type="transmembrane region" description="Helical" evidence="13">
    <location>
        <begin position="535"/>
        <end position="555"/>
    </location>
</feature>
<dbReference type="SMART" id="SM00248">
    <property type="entry name" value="ANK"/>
    <property type="match status" value="5"/>
</dbReference>
<feature type="transmembrane region" description="Helical" evidence="13">
    <location>
        <begin position="388"/>
        <end position="405"/>
    </location>
</feature>
<keyword evidence="8" id="KW-0564">Palmitate</keyword>
<evidence type="ECO:0000256" key="9">
    <source>
        <dbReference type="ARBA" id="ARBA00023288"/>
    </source>
</evidence>
<comment type="catalytic activity">
    <reaction evidence="11 13">
        <text>L-cysteinyl-[protein] + hexadecanoyl-CoA = S-hexadecanoyl-L-cysteinyl-[protein] + CoA</text>
        <dbReference type="Rhea" id="RHEA:36683"/>
        <dbReference type="Rhea" id="RHEA-COMP:10131"/>
        <dbReference type="Rhea" id="RHEA-COMP:11032"/>
        <dbReference type="ChEBI" id="CHEBI:29950"/>
        <dbReference type="ChEBI" id="CHEBI:57287"/>
        <dbReference type="ChEBI" id="CHEBI:57379"/>
        <dbReference type="ChEBI" id="CHEBI:74151"/>
        <dbReference type="EC" id="2.3.1.225"/>
    </reaction>
</comment>
<comment type="caution">
    <text evidence="16">The sequence shown here is derived from an EMBL/GenBank/DDBJ whole genome shotgun (WGS) entry which is preliminary data.</text>
</comment>
<dbReference type="PANTHER" id="PTHR24161">
    <property type="entry name" value="ANK_REP_REGION DOMAIN-CONTAINING PROTEIN-RELATED"/>
    <property type="match status" value="1"/>
</dbReference>
<feature type="repeat" description="ANK" evidence="12">
    <location>
        <begin position="222"/>
        <end position="254"/>
    </location>
</feature>